<dbReference type="AlphaFoldDB" id="A0A7W3YWJ6"/>
<name>A0A7W3YWJ6_9GAMM</name>
<organism evidence="2 3">
    <name type="scientific">Stenotrophomonas koreensis</name>
    <dbReference type="NCBI Taxonomy" id="266128"/>
    <lineage>
        <taxon>Bacteria</taxon>
        <taxon>Pseudomonadati</taxon>
        <taxon>Pseudomonadota</taxon>
        <taxon>Gammaproteobacteria</taxon>
        <taxon>Lysobacterales</taxon>
        <taxon>Lysobacteraceae</taxon>
        <taxon>Stenotrophomonas</taxon>
    </lineage>
</organism>
<evidence type="ECO:0000256" key="1">
    <source>
        <dbReference type="SAM" id="MobiDB-lite"/>
    </source>
</evidence>
<sequence length="143" mass="16145">MILLSDFPRCMESRLGPVSAWLGERDPNTHTGMVPVGVSYQRVFNRLREAAEQKGGNAVVLRSHRADYFSKSARRPTRPTYIELLGTAVVLKEERDDCRLAVIDAVQLKQDARRRQREQQNDSNGSTLQPQEPVACAQGRQQP</sequence>
<evidence type="ECO:0000313" key="3">
    <source>
        <dbReference type="Proteomes" id="UP000550609"/>
    </source>
</evidence>
<gene>
    <name evidence="2" type="ORF">H4O09_13510</name>
</gene>
<dbReference type="Proteomes" id="UP000550609">
    <property type="component" value="Unassembled WGS sequence"/>
</dbReference>
<dbReference type="EMBL" id="JACIUV010000007">
    <property type="protein sequence ID" value="MBB1118069.1"/>
    <property type="molecule type" value="Genomic_DNA"/>
</dbReference>
<dbReference type="RefSeq" id="WP_182623009.1">
    <property type="nucleotide sequence ID" value="NZ_JACIUV010000007.1"/>
</dbReference>
<reference evidence="2 3" key="1">
    <citation type="submission" date="2020-08" db="EMBL/GenBank/DDBJ databases">
        <title>Stenotrophomonas sp. W1S232.</title>
        <authorList>
            <person name="Deng Y."/>
        </authorList>
    </citation>
    <scope>NUCLEOTIDE SEQUENCE [LARGE SCALE GENOMIC DNA]</scope>
    <source>
        <strain evidence="2 3">W1S232</strain>
    </source>
</reference>
<comment type="caution">
    <text evidence="2">The sequence shown here is derived from an EMBL/GenBank/DDBJ whole genome shotgun (WGS) entry which is preliminary data.</text>
</comment>
<feature type="compositionally biased region" description="Polar residues" evidence="1">
    <location>
        <begin position="121"/>
        <end position="130"/>
    </location>
</feature>
<protein>
    <submittedName>
        <fullName evidence="2">Uncharacterized protein</fullName>
    </submittedName>
</protein>
<accession>A0A7W3YWJ6</accession>
<proteinExistence type="predicted"/>
<feature type="region of interest" description="Disordered" evidence="1">
    <location>
        <begin position="113"/>
        <end position="143"/>
    </location>
</feature>
<evidence type="ECO:0000313" key="2">
    <source>
        <dbReference type="EMBL" id="MBB1118069.1"/>
    </source>
</evidence>